<comment type="caution">
    <text evidence="1">The sequence shown here is derived from an EMBL/GenBank/DDBJ whole genome shotgun (WGS) entry which is preliminary data.</text>
</comment>
<dbReference type="InterPro" id="IPR004981">
    <property type="entry name" value="Trp_2_3_dOase"/>
</dbReference>
<dbReference type="GO" id="GO:0019441">
    <property type="term" value="P:L-tryptophan catabolic process to kynurenine"/>
    <property type="evidence" value="ECO:0007669"/>
    <property type="project" value="InterPro"/>
</dbReference>
<dbReference type="PANTHER" id="PTHR10138:SF0">
    <property type="entry name" value="TRYPTOPHAN 2,3-DIOXYGENASE"/>
    <property type="match status" value="1"/>
</dbReference>
<dbReference type="GO" id="GO:0046872">
    <property type="term" value="F:metal ion binding"/>
    <property type="evidence" value="ECO:0007669"/>
    <property type="project" value="InterPro"/>
</dbReference>
<dbReference type="PANTHER" id="PTHR10138">
    <property type="entry name" value="TRYPTOPHAN 2,3-DIOXYGENASE"/>
    <property type="match status" value="1"/>
</dbReference>
<dbReference type="InterPro" id="IPR037217">
    <property type="entry name" value="Trp/Indoleamine_2_3_dOase-like"/>
</dbReference>
<dbReference type="GO" id="GO:0020037">
    <property type="term" value="F:heme binding"/>
    <property type="evidence" value="ECO:0007669"/>
    <property type="project" value="InterPro"/>
</dbReference>
<evidence type="ECO:0000313" key="1">
    <source>
        <dbReference type="EMBL" id="GHC99880.1"/>
    </source>
</evidence>
<protein>
    <submittedName>
        <fullName evidence="1">Tryptophan 2,3-dioxygenase</fullName>
    </submittedName>
</protein>
<name>A0A918X031_9ACTN</name>
<reference evidence="1" key="1">
    <citation type="journal article" date="2014" name="Int. J. Syst. Evol. Microbiol.">
        <title>Complete genome sequence of Corynebacterium casei LMG S-19264T (=DSM 44701T), isolated from a smear-ripened cheese.</title>
        <authorList>
            <consortium name="US DOE Joint Genome Institute (JGI-PGF)"/>
            <person name="Walter F."/>
            <person name="Albersmeier A."/>
            <person name="Kalinowski J."/>
            <person name="Ruckert C."/>
        </authorList>
    </citation>
    <scope>NUCLEOTIDE SEQUENCE</scope>
    <source>
        <strain evidence="1">JCM 4637</strain>
    </source>
</reference>
<dbReference type="EMBL" id="BMVC01000008">
    <property type="protein sequence ID" value="GHC99880.1"/>
    <property type="molecule type" value="Genomic_DNA"/>
</dbReference>
<evidence type="ECO:0000313" key="2">
    <source>
        <dbReference type="Proteomes" id="UP000638353"/>
    </source>
</evidence>
<dbReference type="SUPFAM" id="SSF140959">
    <property type="entry name" value="Indolic compounds 2,3-dioxygenase-like"/>
    <property type="match status" value="1"/>
</dbReference>
<gene>
    <name evidence="1" type="primary">kynA</name>
    <name evidence="1" type="ORF">GCM10010334_43900</name>
</gene>
<organism evidence="1 2">
    <name type="scientific">Streptomyces finlayi</name>
    <dbReference type="NCBI Taxonomy" id="67296"/>
    <lineage>
        <taxon>Bacteria</taxon>
        <taxon>Bacillati</taxon>
        <taxon>Actinomycetota</taxon>
        <taxon>Actinomycetes</taxon>
        <taxon>Kitasatosporales</taxon>
        <taxon>Streptomycetaceae</taxon>
        <taxon>Streptomyces</taxon>
    </lineage>
</organism>
<proteinExistence type="predicted"/>
<dbReference type="Proteomes" id="UP000638353">
    <property type="component" value="Unassembled WGS sequence"/>
</dbReference>
<accession>A0A918X031</accession>
<dbReference type="Gene3D" id="1.20.58.480">
    <property type="match status" value="2"/>
</dbReference>
<sequence>MPAREEAAVLPAGDEAAVLPEEVTYTSYLKLDELLTLQEPRTSEDGADLTTVLSEQFFIVSHQTCELWLKQILGDLAAVEGTFRTMTIAGLERSVDLLYRCAELLRLLHEQLMALERLPLEDFAQFRSHLGTASGAQSGQSHELERVLGSASRSGSLFLAFRSGLERSGADLEEIVAAGVEAGSYHRVVEAMLRVGNGYFQWKIGHVGLVLKMLGEQPGTAGTSGAAHLLGRATMPFTELHELRGKVHERRRQQTG</sequence>
<dbReference type="RefSeq" id="WP_229898091.1">
    <property type="nucleotide sequence ID" value="NZ_BMVC01000008.1"/>
</dbReference>
<dbReference type="Pfam" id="PF03301">
    <property type="entry name" value="Trp_dioxygenase"/>
    <property type="match status" value="1"/>
</dbReference>
<reference evidence="1" key="2">
    <citation type="submission" date="2020-09" db="EMBL/GenBank/DDBJ databases">
        <authorList>
            <person name="Sun Q."/>
            <person name="Ohkuma M."/>
        </authorList>
    </citation>
    <scope>NUCLEOTIDE SEQUENCE</scope>
    <source>
        <strain evidence="1">JCM 4637</strain>
    </source>
</reference>
<dbReference type="AlphaFoldDB" id="A0A918X031"/>
<dbReference type="GO" id="GO:0019442">
    <property type="term" value="P:L-tryptophan catabolic process to acetyl-CoA"/>
    <property type="evidence" value="ECO:0007669"/>
    <property type="project" value="TreeGrafter"/>
</dbReference>
<dbReference type="GO" id="GO:0004833">
    <property type="term" value="F:L-tryptophan 2,3-dioxygenase activity"/>
    <property type="evidence" value="ECO:0007669"/>
    <property type="project" value="InterPro"/>
</dbReference>